<organism evidence="2 3">
    <name type="scientific">Effrenium voratum</name>
    <dbReference type="NCBI Taxonomy" id="2562239"/>
    <lineage>
        <taxon>Eukaryota</taxon>
        <taxon>Sar</taxon>
        <taxon>Alveolata</taxon>
        <taxon>Dinophyceae</taxon>
        <taxon>Suessiales</taxon>
        <taxon>Symbiodiniaceae</taxon>
        <taxon>Effrenium</taxon>
    </lineage>
</organism>
<evidence type="ECO:0000313" key="2">
    <source>
        <dbReference type="EMBL" id="CAJ1399216.1"/>
    </source>
</evidence>
<dbReference type="AlphaFoldDB" id="A0AA36NDB9"/>
<evidence type="ECO:0000256" key="1">
    <source>
        <dbReference type="SAM" id="MobiDB-lite"/>
    </source>
</evidence>
<keyword evidence="3" id="KW-1185">Reference proteome</keyword>
<dbReference type="Proteomes" id="UP001178507">
    <property type="component" value="Unassembled WGS sequence"/>
</dbReference>
<proteinExistence type="predicted"/>
<evidence type="ECO:0000313" key="3">
    <source>
        <dbReference type="Proteomes" id="UP001178507"/>
    </source>
</evidence>
<protein>
    <submittedName>
        <fullName evidence="2">Uncharacterized protein</fullName>
    </submittedName>
</protein>
<feature type="region of interest" description="Disordered" evidence="1">
    <location>
        <begin position="18"/>
        <end position="55"/>
    </location>
</feature>
<sequence length="130" mass="13857">MQHLLAVGADFPCCCPTSSDESSQSSPLLHGDAQGRTDGSWLARRSSPQSKDAEQAQQLFIKGANVVLHKPAVRRAAEHKERRCPKLNAVSSCSPPTMILGSAAGGLLTSYMPELPISSRLPPFSSASQR</sequence>
<dbReference type="EMBL" id="CAUJNA010003327">
    <property type="protein sequence ID" value="CAJ1399216.1"/>
    <property type="molecule type" value="Genomic_DNA"/>
</dbReference>
<accession>A0AA36NDB9</accession>
<comment type="caution">
    <text evidence="2">The sequence shown here is derived from an EMBL/GenBank/DDBJ whole genome shotgun (WGS) entry which is preliminary data.</text>
</comment>
<name>A0AA36NDB9_9DINO</name>
<gene>
    <name evidence="2" type="ORF">EVOR1521_LOCUS22792</name>
</gene>
<feature type="compositionally biased region" description="Polar residues" evidence="1">
    <location>
        <begin position="46"/>
        <end position="55"/>
    </location>
</feature>
<reference evidence="2" key="1">
    <citation type="submission" date="2023-08" db="EMBL/GenBank/DDBJ databases">
        <authorList>
            <person name="Chen Y."/>
            <person name="Shah S."/>
            <person name="Dougan E. K."/>
            <person name="Thang M."/>
            <person name="Chan C."/>
        </authorList>
    </citation>
    <scope>NUCLEOTIDE SEQUENCE</scope>
</reference>